<dbReference type="InterPro" id="IPR005135">
    <property type="entry name" value="Endo/exonuclease/phosphatase"/>
</dbReference>
<dbReference type="Pfam" id="PF00078">
    <property type="entry name" value="RVT_1"/>
    <property type="match status" value="1"/>
</dbReference>
<keyword evidence="1" id="KW-0175">Coiled coil</keyword>
<protein>
    <recommendedName>
        <fullName evidence="2">Reverse transcriptase domain-containing protein</fullName>
    </recommendedName>
</protein>
<dbReference type="InParanoid" id="A0A669D5S9"/>
<evidence type="ECO:0000313" key="4">
    <source>
        <dbReference type="Proteomes" id="UP000005207"/>
    </source>
</evidence>
<feature type="coiled-coil region" evidence="1">
    <location>
        <begin position="305"/>
        <end position="332"/>
    </location>
</feature>
<dbReference type="AlphaFoldDB" id="A0A669D5S9"/>
<dbReference type="GeneTree" id="ENSGT00940000164735"/>
<dbReference type="InterPro" id="IPR043502">
    <property type="entry name" value="DNA/RNA_pol_sf"/>
</dbReference>
<sequence>MKDLICVSYNVKGLNSPIKRKKVLNQLKNFKCSIAMLQETHLSEKEHGKLRREWVEQQYSSTYQDGRKRGVVILVSRSTYFHHEKTFADREGRYVMVIGSVGGSKITLLNLYAPNEDCPQFFKNIASLIAEQSEGMILVGGDFNCTLKAAVDRLPARNGPKSKKSCSLNTMIKELGLVDVWRQLHPREKDFTFYSHVHRSHSRLDMFLMPRTDLYRARQCSIEAITISDHAPVCLNLRMNPNNHFKYWRANVSILNNETIRQELQKSLTEYIQFNDNNEVSPSIMWESAKSYLRGNIIAISSRLKKERLAEQIELENKIKKLEKVYQVTKDTGTLNSLKEQRQKLDDLLTYKAEGQLRFANQKYYQYGNRASRLLAFQLRKEQSSRVVHKIKCPNSGKIVCQPKEVAKAFSLYYQELYKEEKVPNKIEKIEQFLNLINLSELSQEEAELITNPITSEEIKNSIGKLKNNKSPGVDGLPGEYYKFFEKELTPVLCKVYNYALFKGDPPQSWSEAIISVIHKESKDPTLCMSYRPISLLCVDLKILTAIIANRIQKHIKKLVKPDQTGFISRRQGSDNVRRALNLQIMAQERDTSSMFLSLDAEKAFDRVDWDFLQQTLRHMGFNETFILWVQTLYKNPRSRVRVNGHCSDFFSLGRGTRQGEVLSPSLFALSIEPLAELIRSNPLIQGIRDETNTQHKLSLFADDILLFLENPVTSVPALLSNLEDYGTVSGYKINTNKSEALMIVGSWPTQLDHLVSFRHSKQGFRYLGVIITPKTNQLLALNYDRLFGKIRGDLDRWNLLPLTFMGRIECIRMNILPRLLFLFQNLPILIPQSTFKLLESITSKFIWQNKRPRVRLKILMSGKEKGGLKLPNFRMYYWAAQLKSMAAWIIRDPEMQWVAMEEYSLPGISLRSLPFLNPQSWKRIKLTNPWVKHTVKIWNQVLKILKGNVTMSRAIPISGNIEFLPSLSDRSFERWAEKGLITVNQLFEKNTFKSFAQLRAKYALPPGDHYRYLQLRDYITKHKDWDKVRREPLGLENHFIKLLEKSGTLKNQVSLIYQKLLIDMSDNTYHIKQQWEMELNITLDDVTWESVCCSCHRGVGSQMWKEFDWKVKLRFFRTPLKTFLSKSSVCDKCWRGCGFVGDQTHIFWDCVYIQQYWMDVKNVIQNILSVNLPMDPLIFLLDIFPDGFSYEQHFLLHLLLMTARKLITIHWLKPETPTVAQWLLKTRHVYTMERITAQLQLKVPTFEKKWRLIIKYLERTLKP</sequence>
<dbReference type="CDD" id="cd01650">
    <property type="entry name" value="RT_nLTR_like"/>
    <property type="match status" value="1"/>
</dbReference>
<evidence type="ECO:0000256" key="1">
    <source>
        <dbReference type="SAM" id="Coils"/>
    </source>
</evidence>
<keyword evidence="4" id="KW-1185">Reference proteome</keyword>
<proteinExistence type="predicted"/>
<name>A0A669D5S9_ORENI</name>
<evidence type="ECO:0000313" key="3">
    <source>
        <dbReference type="Ensembl" id="ENSONIP00000055172.1"/>
    </source>
</evidence>
<dbReference type="InterPro" id="IPR000477">
    <property type="entry name" value="RT_dom"/>
</dbReference>
<dbReference type="PROSITE" id="PS50878">
    <property type="entry name" value="RT_POL"/>
    <property type="match status" value="1"/>
</dbReference>
<dbReference type="CDD" id="cd09076">
    <property type="entry name" value="L1-EN"/>
    <property type="match status" value="1"/>
</dbReference>
<evidence type="ECO:0000259" key="2">
    <source>
        <dbReference type="PROSITE" id="PS50878"/>
    </source>
</evidence>
<dbReference type="Gene3D" id="3.60.10.10">
    <property type="entry name" value="Endonuclease/exonuclease/phosphatase"/>
    <property type="match status" value="1"/>
</dbReference>
<dbReference type="SUPFAM" id="SSF56672">
    <property type="entry name" value="DNA/RNA polymerases"/>
    <property type="match status" value="1"/>
</dbReference>
<dbReference type="PANTHER" id="PTHR31635:SF196">
    <property type="entry name" value="REVERSE TRANSCRIPTASE DOMAIN-CONTAINING PROTEIN-RELATED"/>
    <property type="match status" value="1"/>
</dbReference>
<dbReference type="GO" id="GO:0003824">
    <property type="term" value="F:catalytic activity"/>
    <property type="evidence" value="ECO:0007669"/>
    <property type="project" value="InterPro"/>
</dbReference>
<organism evidence="3 4">
    <name type="scientific">Oreochromis niloticus</name>
    <name type="common">Nile tilapia</name>
    <name type="synonym">Tilapia nilotica</name>
    <dbReference type="NCBI Taxonomy" id="8128"/>
    <lineage>
        <taxon>Eukaryota</taxon>
        <taxon>Metazoa</taxon>
        <taxon>Chordata</taxon>
        <taxon>Craniata</taxon>
        <taxon>Vertebrata</taxon>
        <taxon>Euteleostomi</taxon>
        <taxon>Actinopterygii</taxon>
        <taxon>Neopterygii</taxon>
        <taxon>Teleostei</taxon>
        <taxon>Neoteleostei</taxon>
        <taxon>Acanthomorphata</taxon>
        <taxon>Ovalentaria</taxon>
        <taxon>Cichlomorphae</taxon>
        <taxon>Cichliformes</taxon>
        <taxon>Cichlidae</taxon>
        <taxon>African cichlids</taxon>
        <taxon>Pseudocrenilabrinae</taxon>
        <taxon>Oreochromini</taxon>
        <taxon>Oreochromis</taxon>
    </lineage>
</organism>
<reference evidence="4" key="1">
    <citation type="submission" date="2012-01" db="EMBL/GenBank/DDBJ databases">
        <title>The Genome Sequence of Oreochromis niloticus (Nile Tilapia).</title>
        <authorList>
            <consortium name="Broad Institute Genome Assembly Team"/>
            <consortium name="Broad Institute Sequencing Platform"/>
            <person name="Di Palma F."/>
            <person name="Johnson J."/>
            <person name="Lander E.S."/>
            <person name="Lindblad-Toh K."/>
        </authorList>
    </citation>
    <scope>NUCLEOTIDE SEQUENCE [LARGE SCALE GENOMIC DNA]</scope>
</reference>
<dbReference type="Proteomes" id="UP000005207">
    <property type="component" value="Linkage group LG12"/>
</dbReference>
<dbReference type="InterPro" id="IPR036691">
    <property type="entry name" value="Endo/exonu/phosph_ase_sf"/>
</dbReference>
<dbReference type="Ensembl" id="ENSONIT00000054121.1">
    <property type="protein sequence ID" value="ENSONIP00000055172.1"/>
    <property type="gene ID" value="ENSONIG00000039140.1"/>
</dbReference>
<accession>A0A669D5S9</accession>
<reference evidence="3" key="3">
    <citation type="submission" date="2025-09" db="UniProtKB">
        <authorList>
            <consortium name="Ensembl"/>
        </authorList>
    </citation>
    <scope>IDENTIFICATION</scope>
</reference>
<feature type="domain" description="Reverse transcriptase" evidence="2">
    <location>
        <begin position="499"/>
        <end position="772"/>
    </location>
</feature>
<dbReference type="SUPFAM" id="SSF56219">
    <property type="entry name" value="DNase I-like"/>
    <property type="match status" value="1"/>
</dbReference>
<dbReference type="PANTHER" id="PTHR31635">
    <property type="entry name" value="REVERSE TRANSCRIPTASE DOMAIN-CONTAINING PROTEIN-RELATED"/>
    <property type="match status" value="1"/>
</dbReference>
<dbReference type="Pfam" id="PF03372">
    <property type="entry name" value="Exo_endo_phos"/>
    <property type="match status" value="1"/>
</dbReference>
<dbReference type="OMA" id="NTISCIY"/>
<reference evidence="3" key="2">
    <citation type="submission" date="2025-08" db="UniProtKB">
        <authorList>
            <consortium name="Ensembl"/>
        </authorList>
    </citation>
    <scope>IDENTIFICATION</scope>
</reference>